<sequence length="471" mass="52776">MAASLHPPATSPGTSTGYTTSPASDILLRLPGELHLQISSYLDQDLVSMALAVASDNYTSCSLLPYYIPRLSDEKRRLLTIALLTGFPITSLCWILDVLVFGIETEHAEVLHSSDMFTWHEEYWRGRALASWRIIAPHDWQNDASAHRVGILNAAAALGKVGVLRALFGRIMSWMDMAALEQGILTRYPTAVHYACLEHAPAALHVVFSDNVWLPPAFWRCTPFCLAVTGFRFPGRTQQDVLSVLEILERYPAVAVVPSEGHVHWLQRLNRSSVKLPVPILRVLIRRMPFTADQRIEGVIRALADDPTPSSLGYMQVLLLEARSFSWMAENVTGFLPKVPELWNTLLDTLVHYTSHVTRQWRNFLSLMEVLVTISQRLSPRGFAGDQTLCFAILTSEGVTSTPNEPEEGAPTPPQYLRPFVDALVRAGADLDGMWVDGEPRKARRDSPRMASYRNWTARQLLEKIQQTGRL</sequence>
<accession>A0A5J5FAD4</accession>
<dbReference type="InParanoid" id="A0A5J5FAD4"/>
<dbReference type="EMBL" id="VXIS01000009">
    <property type="protein sequence ID" value="KAA8914032.1"/>
    <property type="molecule type" value="Genomic_DNA"/>
</dbReference>
<name>A0A5J5FAD4_9PEZI</name>
<reference evidence="1 2" key="1">
    <citation type="submission" date="2019-09" db="EMBL/GenBank/DDBJ databases">
        <title>Draft genome of the ectomycorrhizal ascomycete Sphaerosporella brunnea.</title>
        <authorList>
            <consortium name="DOE Joint Genome Institute"/>
            <person name="Benucci G.M."/>
            <person name="Marozzi G."/>
            <person name="Antonielli L."/>
            <person name="Sanchez S."/>
            <person name="Marco P."/>
            <person name="Wang X."/>
            <person name="Falini L.B."/>
            <person name="Barry K."/>
            <person name="Haridas S."/>
            <person name="Lipzen A."/>
            <person name="Labutti K."/>
            <person name="Grigoriev I.V."/>
            <person name="Murat C."/>
            <person name="Martin F."/>
            <person name="Albertini E."/>
            <person name="Donnini D."/>
            <person name="Bonito G."/>
        </authorList>
    </citation>
    <scope>NUCLEOTIDE SEQUENCE [LARGE SCALE GENOMIC DNA]</scope>
    <source>
        <strain evidence="1 2">Sb_GMNB300</strain>
    </source>
</reference>
<evidence type="ECO:0000313" key="2">
    <source>
        <dbReference type="Proteomes" id="UP000326924"/>
    </source>
</evidence>
<keyword evidence="2" id="KW-1185">Reference proteome</keyword>
<protein>
    <submittedName>
        <fullName evidence="1">Uncharacterized protein</fullName>
    </submittedName>
</protein>
<evidence type="ECO:0000313" key="1">
    <source>
        <dbReference type="EMBL" id="KAA8914032.1"/>
    </source>
</evidence>
<dbReference type="Proteomes" id="UP000326924">
    <property type="component" value="Unassembled WGS sequence"/>
</dbReference>
<proteinExistence type="predicted"/>
<comment type="caution">
    <text evidence="1">The sequence shown here is derived from an EMBL/GenBank/DDBJ whole genome shotgun (WGS) entry which is preliminary data.</text>
</comment>
<gene>
    <name evidence="1" type="ORF">FN846DRAFT_902313</name>
</gene>
<dbReference type="AlphaFoldDB" id="A0A5J5FAD4"/>
<organism evidence="1 2">
    <name type="scientific">Sphaerosporella brunnea</name>
    <dbReference type="NCBI Taxonomy" id="1250544"/>
    <lineage>
        <taxon>Eukaryota</taxon>
        <taxon>Fungi</taxon>
        <taxon>Dikarya</taxon>
        <taxon>Ascomycota</taxon>
        <taxon>Pezizomycotina</taxon>
        <taxon>Pezizomycetes</taxon>
        <taxon>Pezizales</taxon>
        <taxon>Pyronemataceae</taxon>
        <taxon>Sphaerosporella</taxon>
    </lineage>
</organism>